<dbReference type="OrthoDB" id="10022292at2759"/>
<reference evidence="3" key="1">
    <citation type="journal article" date="2019" name="Database">
        <title>The radish genome database (RadishGD): an integrated information resource for radish genomics.</title>
        <authorList>
            <person name="Yu H.J."/>
            <person name="Baek S."/>
            <person name="Lee Y.J."/>
            <person name="Cho A."/>
            <person name="Mun J.H."/>
        </authorList>
    </citation>
    <scope>NUCLEOTIDE SEQUENCE [LARGE SCALE GENOMIC DNA]</scope>
    <source>
        <strain evidence="3">cv. WK10039</strain>
    </source>
</reference>
<dbReference type="InterPro" id="IPR019308">
    <property type="entry name" value="TMEM214"/>
</dbReference>
<dbReference type="KEGG" id="rsz:130500311"/>
<keyword evidence="2" id="KW-0472">Membrane</keyword>
<dbReference type="Proteomes" id="UP000504610">
    <property type="component" value="Chromosome 9"/>
</dbReference>
<feature type="compositionally biased region" description="Basic and acidic residues" evidence="1">
    <location>
        <begin position="46"/>
        <end position="65"/>
    </location>
</feature>
<dbReference type="KEGG" id="rsz:130499805"/>
<dbReference type="RefSeq" id="XP_018454253.1">
    <property type="nucleotide sequence ID" value="XM_018598751.2"/>
</dbReference>
<sequence length="512" mass="56977">MGRKGAAAKKDKNLKAEESEKRGGTTVENHHGDKDKTKTKTKKETKKPENLMDRDREGGAAKEDKNVKAAEKIEKLIVFSLAEVAAKMDLSDLKEFLDYGRRLPDMDVLRFYFYFEKAFAQVSFPWVKLFKETPLSERIDFPLSQIPTPLYQLSVDWIKQAPIELLSHIVLFLCDRILDHLAQGGDNVRASYRPRSQAGHFVVLAMVLRCRPDSLIAVLPSLRDKDTYQGPDKLPLIVWMMAQASVGDLSAGLYSWMCNLLPLVSNDKCCPQSSDLVLQLAEFILSRPDALTILVKGGGVMEGQRLVPLPSLKILLRLTFPAPSARVEEITKRFEAIYPSLKEVALSPERAGGGRFAMKNLFAFALTLTGEKGNPSVLTKEATSIAIRSLTENIDCFEHWDRLYMYYPEASVALLKKLLLLKKLVDASPSDTLTVNKIIESFRRKNKRAIAKGGANCSLYKEADKYCTLISKYCTLISWRLFGRPTLVTAGVVTAASAAASFAAVAAAIYSL</sequence>
<dbReference type="PANTHER" id="PTHR13448">
    <property type="entry name" value="TRANSMEMBRANE PROTEIN 214"/>
    <property type="match status" value="1"/>
</dbReference>
<dbReference type="KEGG" id="rsz:108825461"/>
<keyword evidence="2" id="KW-1133">Transmembrane helix</keyword>
<dbReference type="RefSeq" id="XP_056850207.1">
    <property type="nucleotide sequence ID" value="XM_056994227.1"/>
</dbReference>
<feature type="compositionally biased region" description="Basic and acidic residues" evidence="1">
    <location>
        <begin position="8"/>
        <end position="38"/>
    </location>
</feature>
<keyword evidence="3" id="KW-1185">Reference proteome</keyword>
<evidence type="ECO:0000313" key="6">
    <source>
        <dbReference type="RefSeq" id="XP_056851194.1"/>
    </source>
</evidence>
<feature type="transmembrane region" description="Helical" evidence="2">
    <location>
        <begin position="487"/>
        <end position="510"/>
    </location>
</feature>
<protein>
    <submittedName>
        <fullName evidence="4">Uncharacterized protein LOC108825461</fullName>
    </submittedName>
    <submittedName>
        <fullName evidence="5">Uncharacterized protein LOC130499805</fullName>
    </submittedName>
    <submittedName>
        <fullName evidence="6">Uncharacterized protein LOC130500311</fullName>
    </submittedName>
</protein>
<dbReference type="GO" id="GO:0005794">
    <property type="term" value="C:Golgi apparatus"/>
    <property type="evidence" value="ECO:0007669"/>
    <property type="project" value="TreeGrafter"/>
</dbReference>
<dbReference type="PANTHER" id="PTHR13448:SF13">
    <property type="entry name" value="(RAPE) HYPOTHETICAL PROTEIN"/>
    <property type="match status" value="1"/>
</dbReference>
<evidence type="ECO:0000313" key="4">
    <source>
        <dbReference type="RefSeq" id="XP_018454253.1"/>
    </source>
</evidence>
<accession>A0A6J0L300</accession>
<evidence type="ECO:0000256" key="2">
    <source>
        <dbReference type="SAM" id="Phobius"/>
    </source>
</evidence>
<name>A0A6J0L300_RAPSA</name>
<reference evidence="4 5" key="2">
    <citation type="submission" date="2025-04" db="UniProtKB">
        <authorList>
            <consortium name="RefSeq"/>
        </authorList>
    </citation>
    <scope>IDENTIFICATION</scope>
    <source>
        <tissue evidence="4 5">Leaf</tissue>
    </source>
</reference>
<dbReference type="RefSeq" id="XP_056851194.1">
    <property type="nucleotide sequence ID" value="XM_056995214.1"/>
</dbReference>
<gene>
    <name evidence="4" type="primary">LOC108825461</name>
    <name evidence="5" type="synonym">LOC130499805</name>
    <name evidence="6" type="synonym">LOC130500311</name>
</gene>
<keyword evidence="2" id="KW-0812">Transmembrane</keyword>
<dbReference type="AlphaFoldDB" id="A0A6J0L300"/>
<dbReference type="GO" id="GO:0005783">
    <property type="term" value="C:endoplasmic reticulum"/>
    <property type="evidence" value="ECO:0007669"/>
    <property type="project" value="TreeGrafter"/>
</dbReference>
<proteinExistence type="predicted"/>
<dbReference type="GeneID" id="108825461"/>
<evidence type="ECO:0000313" key="5">
    <source>
        <dbReference type="RefSeq" id="XP_056850207.1"/>
    </source>
</evidence>
<feature type="region of interest" description="Disordered" evidence="1">
    <location>
        <begin position="1"/>
        <end position="65"/>
    </location>
</feature>
<organism evidence="3 4">
    <name type="scientific">Raphanus sativus</name>
    <name type="common">Radish</name>
    <name type="synonym">Raphanus raphanistrum var. sativus</name>
    <dbReference type="NCBI Taxonomy" id="3726"/>
    <lineage>
        <taxon>Eukaryota</taxon>
        <taxon>Viridiplantae</taxon>
        <taxon>Streptophyta</taxon>
        <taxon>Embryophyta</taxon>
        <taxon>Tracheophyta</taxon>
        <taxon>Spermatophyta</taxon>
        <taxon>Magnoliopsida</taxon>
        <taxon>eudicotyledons</taxon>
        <taxon>Gunneridae</taxon>
        <taxon>Pentapetalae</taxon>
        <taxon>rosids</taxon>
        <taxon>malvids</taxon>
        <taxon>Brassicales</taxon>
        <taxon>Brassicaceae</taxon>
        <taxon>Brassiceae</taxon>
        <taxon>Raphanus</taxon>
    </lineage>
</organism>
<evidence type="ECO:0000313" key="3">
    <source>
        <dbReference type="Proteomes" id="UP000504610"/>
    </source>
</evidence>
<evidence type="ECO:0000256" key="1">
    <source>
        <dbReference type="SAM" id="MobiDB-lite"/>
    </source>
</evidence>